<proteinExistence type="predicted"/>
<dbReference type="RefSeq" id="WP_161446854.1">
    <property type="nucleotide sequence ID" value="NZ_WXWW01000297.1"/>
</dbReference>
<dbReference type="AlphaFoldDB" id="A0A7X5AUP5"/>
<comment type="caution">
    <text evidence="1">The sequence shown here is derived from an EMBL/GenBank/DDBJ whole genome shotgun (WGS) entry which is preliminary data.</text>
</comment>
<evidence type="ECO:0000313" key="2">
    <source>
        <dbReference type="Proteomes" id="UP000465712"/>
    </source>
</evidence>
<reference evidence="1 2" key="1">
    <citation type="submission" date="2017-05" db="EMBL/GenBank/DDBJ databases">
        <title>High clonality and local adaptation shapes Vibrionaceae linages within an endangered oasis.</title>
        <authorList>
            <person name="Vazquez-Rosas-Landa M."/>
        </authorList>
    </citation>
    <scope>NUCLEOTIDE SEQUENCE [LARGE SCALE GENOMIC DNA]</scope>
    <source>
        <strain evidence="1 2">P46_P4S1P180</strain>
    </source>
</reference>
<dbReference type="Proteomes" id="UP000465712">
    <property type="component" value="Unassembled WGS sequence"/>
</dbReference>
<accession>A0A7X5AUP5</accession>
<sequence length="75" mass="8627">MSIEIVTPENRLKVIAVMAKDVFEDIYSGKYNTIGRPNITSIQHAASLPAEEWEHAIDEFRVFLERYDKIVGECQ</sequence>
<protein>
    <submittedName>
        <fullName evidence="1">Uncharacterized protein</fullName>
    </submittedName>
</protein>
<evidence type="ECO:0000313" key="1">
    <source>
        <dbReference type="EMBL" id="NAW67653.1"/>
    </source>
</evidence>
<organism evidence="1 2">
    <name type="scientific">Photobacterium halotolerans</name>
    <dbReference type="NCBI Taxonomy" id="265726"/>
    <lineage>
        <taxon>Bacteria</taxon>
        <taxon>Pseudomonadati</taxon>
        <taxon>Pseudomonadota</taxon>
        <taxon>Gammaproteobacteria</taxon>
        <taxon>Vibrionales</taxon>
        <taxon>Vibrionaceae</taxon>
        <taxon>Photobacterium</taxon>
    </lineage>
</organism>
<name>A0A7X5AUP5_9GAMM</name>
<gene>
    <name evidence="1" type="ORF">CAG72_20915</name>
</gene>
<dbReference type="EMBL" id="WXWW01000297">
    <property type="protein sequence ID" value="NAW67653.1"/>
    <property type="molecule type" value="Genomic_DNA"/>
</dbReference>